<dbReference type="InterPro" id="IPR000380">
    <property type="entry name" value="Topo_IA"/>
</dbReference>
<dbReference type="SMART" id="SM00437">
    <property type="entry name" value="TOP1Ac"/>
    <property type="match status" value="1"/>
</dbReference>
<dbReference type="InterPro" id="IPR013824">
    <property type="entry name" value="Topo_IA_cen_sub1"/>
</dbReference>
<dbReference type="PANTHER" id="PTHR11390:SF21">
    <property type="entry name" value="DNA TOPOISOMERASE 3-ALPHA"/>
    <property type="match status" value="1"/>
</dbReference>
<comment type="similarity">
    <text evidence="2">Belongs to the type IA topoisomerase family.</text>
</comment>
<accession>A0A1S6KSI0</accession>
<evidence type="ECO:0000256" key="5">
    <source>
        <dbReference type="ARBA" id="ARBA00022737"/>
    </source>
</evidence>
<dbReference type="InterPro" id="IPR023405">
    <property type="entry name" value="Topo_IA_core_domain"/>
</dbReference>
<dbReference type="Gene3D" id="1.10.460.10">
    <property type="entry name" value="Topoisomerase I, domain 2"/>
    <property type="match status" value="1"/>
</dbReference>
<sequence>MTSGENIMRVFIAEKPSLAAAIFKGLGGDVNTEKKDGYYQHGQEVVTWCVGHLLALCDPEDYNIEHKKWALSYLPLSTHYPPRMKPRQGASKQLKVVLSWIDKADSIVHAGDPDPEGCLLVDEVLTYANNTKPVQRVLIADLNDKPVKAALANLQPNEHFQPLTQKALARAIADQTFGYNLTRAYTLKAREKGFDEVLNIGRVITAMIGMINERTLANLNHQKSFYYELFGHFDMGGNIIKGKLIPDEAFELDDKGRMISSLEVAATKEADTGANAHISSIEQKTEHRQPPMPFNLSKLQIEASKRWGYKPKDVLDTLQGLYEKHKLLTYPRSDNQYLSDAHLENRSSIFAAITGTLSHLDTAIEHAATTSSHKAFNASKIEAHHAIVPTEKSGAGIELNDRERNLYELVAKRFIALFYPGSVRDKVALDVDCTGRCYRATQTTLSKQGWEVLFKGEHQDEPNQNALDLTSMVKGTQGSCTQVDMEQRETKPPKYFDDASLLKAMTQAAKFIKDPELRKTLEAKDKDTAGENGSIGTEATRSGHIEKVGKLTHLVRLGKEKGYKNPVYKTTEAGQEFCALLPDEIVRPDISAIWEGSLDKISKQQLNIESFLSDVNKYIHLQVEHVKTHGVPFVKRSGVTCPTCQQGTLIKRPGKHGPFHACNRYPDCKTTFPDDNGKPNFNPKPRQSVVPSTEEFCKQCGNPLVRRPAKKEGSFWWGCSGFPKCKVRYFDQNGKPDRDRGEL</sequence>
<keyword evidence="10 17" id="KW-0413">Isomerase</keyword>
<evidence type="ECO:0000256" key="4">
    <source>
        <dbReference type="ARBA" id="ARBA00022723"/>
    </source>
</evidence>
<evidence type="ECO:0000256" key="11">
    <source>
        <dbReference type="ARBA" id="ARBA00030003"/>
    </source>
</evidence>
<dbReference type="InterPro" id="IPR013498">
    <property type="entry name" value="Topo_IA_Znf"/>
</dbReference>
<keyword evidence="17" id="KW-0614">Plasmid</keyword>
<evidence type="ECO:0000259" key="16">
    <source>
        <dbReference type="PROSITE" id="PS52039"/>
    </source>
</evidence>
<evidence type="ECO:0000313" key="17">
    <source>
        <dbReference type="EMBL" id="AQT24323.1"/>
    </source>
</evidence>
<dbReference type="InterPro" id="IPR013825">
    <property type="entry name" value="Topo_IA_cen_sub2"/>
</dbReference>
<dbReference type="PANTHER" id="PTHR11390">
    <property type="entry name" value="PROKARYOTIC DNA TOPOISOMERASE"/>
    <property type="match status" value="1"/>
</dbReference>
<reference evidence="17" key="1">
    <citation type="journal article" date="2017" name="Sci. Rep.">
        <title>Shrimp AHPND-causing plasmids encoding the PirAB toxins as mediated by pirAB-Tn903 are prevalent in various Vibrio species.</title>
        <authorList>
            <person name="Xiao J."/>
            <person name="Liu L."/>
            <person name="Ke Y."/>
            <person name="Li X."/>
            <person name="Liu Y."/>
            <person name="Pan Y."/>
            <person name="Yan S."/>
            <person name="Wang Y."/>
        </authorList>
    </citation>
    <scope>NUCLEOTIDE SEQUENCE</scope>
    <source>
        <strain evidence="17">SH14</strain>
        <plasmid evidence="17">pVHvo</plasmid>
    </source>
</reference>
<dbReference type="Gene3D" id="3.40.50.140">
    <property type="match status" value="1"/>
</dbReference>
<dbReference type="SUPFAM" id="SSF57783">
    <property type="entry name" value="Zinc beta-ribbon"/>
    <property type="match status" value="1"/>
</dbReference>
<dbReference type="GO" id="GO:0008270">
    <property type="term" value="F:zinc ion binding"/>
    <property type="evidence" value="ECO:0007669"/>
    <property type="project" value="UniProtKB-KW"/>
</dbReference>
<dbReference type="EC" id="5.6.2.1" evidence="3"/>
<evidence type="ECO:0000256" key="3">
    <source>
        <dbReference type="ARBA" id="ARBA00012891"/>
    </source>
</evidence>
<keyword evidence="7" id="KW-0862">Zinc</keyword>
<evidence type="ECO:0000256" key="8">
    <source>
        <dbReference type="ARBA" id="ARBA00023029"/>
    </source>
</evidence>
<keyword evidence="6" id="KW-0863">Zinc-finger</keyword>
<dbReference type="SUPFAM" id="SSF56712">
    <property type="entry name" value="Prokaryotic type I DNA topoisomerase"/>
    <property type="match status" value="1"/>
</dbReference>
<dbReference type="PROSITE" id="PS50880">
    <property type="entry name" value="TOPRIM"/>
    <property type="match status" value="1"/>
</dbReference>
<dbReference type="GO" id="GO:0003917">
    <property type="term" value="F:DNA topoisomerase type I (single strand cut, ATP-independent) activity"/>
    <property type="evidence" value="ECO:0007669"/>
    <property type="project" value="UniProtKB-EC"/>
</dbReference>
<feature type="domain" description="Toprim" evidence="15">
    <location>
        <begin position="8"/>
        <end position="143"/>
    </location>
</feature>
<dbReference type="GO" id="GO:0006310">
    <property type="term" value="P:DNA recombination"/>
    <property type="evidence" value="ECO:0007669"/>
    <property type="project" value="TreeGrafter"/>
</dbReference>
<dbReference type="Pfam" id="PF01751">
    <property type="entry name" value="Toprim"/>
    <property type="match status" value="1"/>
</dbReference>
<dbReference type="InterPro" id="IPR006171">
    <property type="entry name" value="TOPRIM_dom"/>
</dbReference>
<dbReference type="GO" id="GO:0006281">
    <property type="term" value="P:DNA repair"/>
    <property type="evidence" value="ECO:0007669"/>
    <property type="project" value="TreeGrafter"/>
</dbReference>
<dbReference type="InterPro" id="IPR003601">
    <property type="entry name" value="Topo_IA_2"/>
</dbReference>
<comment type="catalytic activity">
    <reaction evidence="1">
        <text>ATP-independent breakage of single-stranded DNA, followed by passage and rejoining.</text>
        <dbReference type="EC" id="5.6.2.1"/>
    </reaction>
</comment>
<evidence type="ECO:0000256" key="12">
    <source>
        <dbReference type="ARBA" id="ARBA00031985"/>
    </source>
</evidence>
<dbReference type="CDD" id="cd03362">
    <property type="entry name" value="TOPRIM_TopoIA_TopoIII"/>
    <property type="match status" value="1"/>
</dbReference>
<organism evidence="17">
    <name type="scientific">Vibrio owensii</name>
    <dbReference type="NCBI Taxonomy" id="696485"/>
    <lineage>
        <taxon>Bacteria</taxon>
        <taxon>Pseudomonadati</taxon>
        <taxon>Pseudomonadota</taxon>
        <taxon>Gammaproteobacteria</taxon>
        <taxon>Vibrionales</taxon>
        <taxon>Vibrionaceae</taxon>
        <taxon>Vibrio</taxon>
    </lineage>
</organism>
<dbReference type="InterPro" id="IPR013497">
    <property type="entry name" value="Topo_IA_cen"/>
</dbReference>
<dbReference type="Gene3D" id="2.70.20.10">
    <property type="entry name" value="Topoisomerase I, domain 3"/>
    <property type="match status" value="1"/>
</dbReference>
<dbReference type="EMBL" id="KX268305">
    <property type="protein sequence ID" value="AQT24323.1"/>
    <property type="molecule type" value="Genomic_DNA"/>
</dbReference>
<dbReference type="InterPro" id="IPR023406">
    <property type="entry name" value="Topo_IA_AS"/>
</dbReference>
<keyword evidence="8" id="KW-0799">Topoisomerase</keyword>
<name>A0A1S6KSI0_9VIBR</name>
<evidence type="ECO:0000256" key="10">
    <source>
        <dbReference type="ARBA" id="ARBA00023235"/>
    </source>
</evidence>
<dbReference type="InterPro" id="IPR013826">
    <property type="entry name" value="Topo_IA_cen_sub3"/>
</dbReference>
<dbReference type="PROSITE" id="PS52039">
    <property type="entry name" value="TOPO_IA_2"/>
    <property type="match status" value="1"/>
</dbReference>
<evidence type="ECO:0000256" key="13">
    <source>
        <dbReference type="ARBA" id="ARBA00032235"/>
    </source>
</evidence>
<dbReference type="InterPro" id="IPR034144">
    <property type="entry name" value="TOPRIM_TopoIII"/>
</dbReference>
<dbReference type="GO" id="GO:0043597">
    <property type="term" value="C:cytoplasmic replication fork"/>
    <property type="evidence" value="ECO:0007669"/>
    <property type="project" value="TreeGrafter"/>
</dbReference>
<dbReference type="Gene3D" id="1.10.290.10">
    <property type="entry name" value="Topoisomerase I, domain 4"/>
    <property type="match status" value="1"/>
</dbReference>
<proteinExistence type="inferred from homology"/>
<evidence type="ECO:0000256" key="14">
    <source>
        <dbReference type="ARBA" id="ARBA00032877"/>
    </source>
</evidence>
<evidence type="ECO:0000256" key="9">
    <source>
        <dbReference type="ARBA" id="ARBA00023125"/>
    </source>
</evidence>
<keyword evidence="5" id="KW-0677">Repeat</keyword>
<evidence type="ECO:0000256" key="1">
    <source>
        <dbReference type="ARBA" id="ARBA00000213"/>
    </source>
</evidence>
<evidence type="ECO:0000256" key="2">
    <source>
        <dbReference type="ARBA" id="ARBA00009446"/>
    </source>
</evidence>
<keyword evidence="4" id="KW-0479">Metal-binding</keyword>
<dbReference type="Pfam" id="PF01131">
    <property type="entry name" value="Topoisom_bac"/>
    <property type="match status" value="1"/>
</dbReference>
<evidence type="ECO:0000259" key="15">
    <source>
        <dbReference type="PROSITE" id="PS50880"/>
    </source>
</evidence>
<dbReference type="Gene3D" id="3.30.65.10">
    <property type="entry name" value="Bacterial Topoisomerase I, domain 1"/>
    <property type="match status" value="2"/>
</dbReference>
<protein>
    <recommendedName>
        <fullName evidence="3">DNA topoisomerase</fullName>
        <ecNumber evidence="3">5.6.2.1</ecNumber>
    </recommendedName>
    <alternativeName>
        <fullName evidence="14">Omega-protein</fullName>
    </alternativeName>
    <alternativeName>
        <fullName evidence="13">Relaxing enzyme</fullName>
    </alternativeName>
    <alternativeName>
        <fullName evidence="11">Swivelase</fullName>
    </alternativeName>
    <alternativeName>
        <fullName evidence="12">Untwisting enzyme</fullName>
    </alternativeName>
</protein>
<dbReference type="SMART" id="SM00493">
    <property type="entry name" value="TOPRIM"/>
    <property type="match status" value="1"/>
</dbReference>
<dbReference type="PROSITE" id="PS00396">
    <property type="entry name" value="TOPO_IA_1"/>
    <property type="match status" value="1"/>
</dbReference>
<dbReference type="Pfam" id="PF01396">
    <property type="entry name" value="Zn_ribbon_Top1"/>
    <property type="match status" value="2"/>
</dbReference>
<geneLocation type="plasmid" evidence="17">
    <name>pVHvo</name>
</geneLocation>
<dbReference type="GO" id="GO:0006265">
    <property type="term" value="P:DNA topological change"/>
    <property type="evidence" value="ECO:0007669"/>
    <property type="project" value="InterPro"/>
</dbReference>
<keyword evidence="9" id="KW-0238">DNA-binding</keyword>
<dbReference type="InterPro" id="IPR003602">
    <property type="entry name" value="Topo_IA_DNA-bd_dom"/>
</dbReference>
<evidence type="ECO:0000256" key="7">
    <source>
        <dbReference type="ARBA" id="ARBA00022833"/>
    </source>
</evidence>
<evidence type="ECO:0000256" key="6">
    <source>
        <dbReference type="ARBA" id="ARBA00022771"/>
    </source>
</evidence>
<feature type="domain" description="Topo IA-type catalytic" evidence="16">
    <location>
        <begin position="160"/>
        <end position="623"/>
    </location>
</feature>
<dbReference type="SMART" id="SM00436">
    <property type="entry name" value="TOP1Bc"/>
    <property type="match status" value="1"/>
</dbReference>
<dbReference type="GO" id="GO:0003677">
    <property type="term" value="F:DNA binding"/>
    <property type="evidence" value="ECO:0007669"/>
    <property type="project" value="UniProtKB-KW"/>
</dbReference>
<dbReference type="AlphaFoldDB" id="A0A1S6KSI0"/>
<dbReference type="PRINTS" id="PR00417">
    <property type="entry name" value="PRTPISMRASEI"/>
</dbReference>